<name>A0A3R5QYY6_9CLOT</name>
<dbReference type="Proteomes" id="UP000286268">
    <property type="component" value="Chromosome"/>
</dbReference>
<dbReference type="Gene3D" id="3.10.450.40">
    <property type="match status" value="1"/>
</dbReference>
<dbReference type="EMBL" id="CP025746">
    <property type="protein sequence ID" value="QAA32851.1"/>
    <property type="molecule type" value="Genomic_DNA"/>
</dbReference>
<evidence type="ECO:0000313" key="4">
    <source>
        <dbReference type="EMBL" id="QAA32851.1"/>
    </source>
</evidence>
<evidence type="ECO:0000256" key="1">
    <source>
        <dbReference type="SAM" id="MobiDB-lite"/>
    </source>
</evidence>
<dbReference type="AlphaFoldDB" id="A0A3R5QYY6"/>
<dbReference type="KEGG" id="cmah:C1I91_15035"/>
<evidence type="ECO:0000259" key="3">
    <source>
        <dbReference type="Pfam" id="PF03413"/>
    </source>
</evidence>
<reference evidence="4 5" key="1">
    <citation type="submission" date="2018-01" db="EMBL/GenBank/DDBJ databases">
        <title>Genome Sequencing and Assembly of Anaerobacter polyendosporus strain CT4.</title>
        <authorList>
            <person name="Tachaapaikoon C."/>
            <person name="Sutheeworapong S."/>
            <person name="Jenjaroenpun P."/>
            <person name="Wongsurawat T."/>
            <person name="Nookeaw I."/>
            <person name="Cheawchanlertfa P."/>
            <person name="Kosugi A."/>
            <person name="Cheevadhanarak S."/>
            <person name="Ratanakhanokchai K."/>
        </authorList>
    </citation>
    <scope>NUCLEOTIDE SEQUENCE [LARGE SCALE GENOMIC DNA]</scope>
    <source>
        <strain evidence="4 5">CT4</strain>
    </source>
</reference>
<feature type="transmembrane region" description="Helical" evidence="2">
    <location>
        <begin position="20"/>
        <end position="42"/>
    </location>
</feature>
<evidence type="ECO:0000313" key="5">
    <source>
        <dbReference type="Proteomes" id="UP000286268"/>
    </source>
</evidence>
<feature type="region of interest" description="Disordered" evidence="1">
    <location>
        <begin position="110"/>
        <end position="133"/>
    </location>
</feature>
<evidence type="ECO:0000256" key="2">
    <source>
        <dbReference type="SAM" id="Phobius"/>
    </source>
</evidence>
<keyword evidence="2" id="KW-0812">Transmembrane</keyword>
<dbReference type="InterPro" id="IPR025711">
    <property type="entry name" value="PepSY"/>
</dbReference>
<sequence length="133" mass="15103">MKNIFIKVKEFCRNYKKRIIKIISISIAAVIIVGGSIAGVVYSKAKGNLKYTQDQLQQIALGKVPGEVINVEKELNFEEAVYEYEFNIKDKENMLQRVKVDSKNGVILKLDNEKSKGENRNGHDKEEGNRGED</sequence>
<keyword evidence="2" id="KW-0472">Membrane</keyword>
<keyword evidence="2" id="KW-1133">Transmembrane helix</keyword>
<dbReference type="Pfam" id="PF03413">
    <property type="entry name" value="PepSY"/>
    <property type="match status" value="1"/>
</dbReference>
<dbReference type="RefSeq" id="WP_128213586.1">
    <property type="nucleotide sequence ID" value="NZ_CP025746.1"/>
</dbReference>
<gene>
    <name evidence="4" type="ORF">C1I91_15035</name>
</gene>
<organism evidence="4 5">
    <name type="scientific">Clostridium manihotivorum</name>
    <dbReference type="NCBI Taxonomy" id="2320868"/>
    <lineage>
        <taxon>Bacteria</taxon>
        <taxon>Bacillati</taxon>
        <taxon>Bacillota</taxon>
        <taxon>Clostridia</taxon>
        <taxon>Eubacteriales</taxon>
        <taxon>Clostridiaceae</taxon>
        <taxon>Clostridium</taxon>
    </lineage>
</organism>
<dbReference type="OrthoDB" id="1937138at2"/>
<accession>A0A3R5QYY6</accession>
<proteinExistence type="predicted"/>
<keyword evidence="5" id="KW-1185">Reference proteome</keyword>
<feature type="domain" description="PepSY" evidence="3">
    <location>
        <begin position="50"/>
        <end position="109"/>
    </location>
</feature>
<protein>
    <recommendedName>
        <fullName evidence="3">PepSY domain-containing protein</fullName>
    </recommendedName>
</protein>